<dbReference type="AlphaFoldDB" id="A0A5P2CYB3"/>
<sequence length="189" mass="19532">MGITMKPSLPSLASTLLSSAVIGASALLLPGSTAVATTPAATCTLTAEFDARTSAIHVDGAGFPANSEVRISDPGGPGQIVKADAAGAFRFSAPGTPEDAARIKITATGKNVQVPCTLVGAPAPKDPKQEQEEARTQFRKGFADGRDDARDDCEKTPPKPGITGLNPDYERGYIAGQNAGFARFCQDER</sequence>
<name>A0A5P2CYB3_STRVZ</name>
<feature type="signal peptide" evidence="2">
    <location>
        <begin position="1"/>
        <end position="36"/>
    </location>
</feature>
<evidence type="ECO:0000256" key="1">
    <source>
        <dbReference type="SAM" id="MobiDB-lite"/>
    </source>
</evidence>
<keyword evidence="2" id="KW-0732">Signal</keyword>
<evidence type="ECO:0000313" key="3">
    <source>
        <dbReference type="EMBL" id="QES47882.1"/>
    </source>
</evidence>
<proteinExistence type="predicted"/>
<dbReference type="Proteomes" id="UP000325211">
    <property type="component" value="Chromosome"/>
</dbReference>
<organism evidence="3 4">
    <name type="scientific">Streptomyces venezuelae</name>
    <dbReference type="NCBI Taxonomy" id="54571"/>
    <lineage>
        <taxon>Bacteria</taxon>
        <taxon>Bacillati</taxon>
        <taxon>Actinomycetota</taxon>
        <taxon>Actinomycetes</taxon>
        <taxon>Kitasatosporales</taxon>
        <taxon>Streptomycetaceae</taxon>
        <taxon>Streptomyces</taxon>
    </lineage>
</organism>
<feature type="chain" id="PRO_5024867765" evidence="2">
    <location>
        <begin position="37"/>
        <end position="189"/>
    </location>
</feature>
<accession>A0A5P2CYB3</accession>
<protein>
    <submittedName>
        <fullName evidence="3">Uncharacterized protein</fullName>
    </submittedName>
</protein>
<dbReference type="EMBL" id="CP029190">
    <property type="protein sequence ID" value="QES47882.1"/>
    <property type="molecule type" value="Genomic_DNA"/>
</dbReference>
<feature type="region of interest" description="Disordered" evidence="1">
    <location>
        <begin position="120"/>
        <end position="170"/>
    </location>
</feature>
<reference evidence="3 4" key="1">
    <citation type="submission" date="2018-05" db="EMBL/GenBank/DDBJ databases">
        <title>Streptomyces venezuelae.</title>
        <authorList>
            <person name="Kim W."/>
            <person name="Lee N."/>
            <person name="Cho B.-K."/>
        </authorList>
    </citation>
    <scope>NUCLEOTIDE SEQUENCE [LARGE SCALE GENOMIC DNA]</scope>
    <source>
        <strain evidence="3 4">ATCC 21782</strain>
    </source>
</reference>
<evidence type="ECO:0000256" key="2">
    <source>
        <dbReference type="SAM" id="SignalP"/>
    </source>
</evidence>
<dbReference type="OrthoDB" id="4236692at2"/>
<evidence type="ECO:0000313" key="4">
    <source>
        <dbReference type="Proteomes" id="UP000325211"/>
    </source>
</evidence>
<feature type="compositionally biased region" description="Basic and acidic residues" evidence="1">
    <location>
        <begin position="125"/>
        <end position="157"/>
    </location>
</feature>
<gene>
    <name evidence="3" type="ORF">DEJ50_08720</name>
</gene>